<reference evidence="7 8" key="1">
    <citation type="submission" date="2020-07" db="EMBL/GenBank/DDBJ databases">
        <title>Sequencing the genomes of 1000 actinobacteria strains.</title>
        <authorList>
            <person name="Klenk H.-P."/>
        </authorList>
    </citation>
    <scope>NUCLEOTIDE SEQUENCE [LARGE SCALE GENOMIC DNA]</scope>
    <source>
        <strain evidence="7 8">DSM 26154</strain>
    </source>
</reference>
<feature type="transmembrane region" description="Helical" evidence="5">
    <location>
        <begin position="175"/>
        <end position="195"/>
    </location>
</feature>
<feature type="transmembrane region" description="Helical" evidence="5">
    <location>
        <begin position="149"/>
        <end position="169"/>
    </location>
</feature>
<comment type="caution">
    <text evidence="7">The sequence shown here is derived from an EMBL/GenBank/DDBJ whole genome shotgun (WGS) entry which is preliminary data.</text>
</comment>
<evidence type="ECO:0000313" key="7">
    <source>
        <dbReference type="EMBL" id="NYF98842.1"/>
    </source>
</evidence>
<evidence type="ECO:0000259" key="6">
    <source>
        <dbReference type="PROSITE" id="PS50850"/>
    </source>
</evidence>
<evidence type="ECO:0000313" key="8">
    <source>
        <dbReference type="Proteomes" id="UP000554054"/>
    </source>
</evidence>
<dbReference type="PANTHER" id="PTHR23528">
    <property type="match status" value="1"/>
</dbReference>
<name>A0A852VPE6_9MICO</name>
<keyword evidence="4 5" id="KW-0472">Membrane</keyword>
<evidence type="ECO:0000256" key="2">
    <source>
        <dbReference type="ARBA" id="ARBA00022692"/>
    </source>
</evidence>
<dbReference type="Gene3D" id="1.20.1250.20">
    <property type="entry name" value="MFS general substrate transporter like domains"/>
    <property type="match status" value="2"/>
</dbReference>
<dbReference type="InterPro" id="IPR036259">
    <property type="entry name" value="MFS_trans_sf"/>
</dbReference>
<keyword evidence="8" id="KW-1185">Reference proteome</keyword>
<feature type="transmembrane region" description="Helical" evidence="5">
    <location>
        <begin position="89"/>
        <end position="106"/>
    </location>
</feature>
<gene>
    <name evidence="7" type="ORF">BJY20_002234</name>
</gene>
<feature type="transmembrane region" description="Helical" evidence="5">
    <location>
        <begin position="351"/>
        <end position="372"/>
    </location>
</feature>
<dbReference type="PROSITE" id="PS00872">
    <property type="entry name" value="NA_GALACTOSIDE_SYMP"/>
    <property type="match status" value="1"/>
</dbReference>
<dbReference type="GO" id="GO:0022857">
    <property type="term" value="F:transmembrane transporter activity"/>
    <property type="evidence" value="ECO:0007669"/>
    <property type="project" value="InterPro"/>
</dbReference>
<dbReference type="PANTHER" id="PTHR23528:SF1">
    <property type="entry name" value="MAJOR FACILITATOR SUPERFAMILY (MFS) PROFILE DOMAIN-CONTAINING PROTEIN"/>
    <property type="match status" value="1"/>
</dbReference>
<dbReference type="PROSITE" id="PS50850">
    <property type="entry name" value="MFS"/>
    <property type="match status" value="1"/>
</dbReference>
<dbReference type="GO" id="GO:0005886">
    <property type="term" value="C:plasma membrane"/>
    <property type="evidence" value="ECO:0007669"/>
    <property type="project" value="UniProtKB-SubCell"/>
</dbReference>
<feature type="transmembrane region" description="Helical" evidence="5">
    <location>
        <begin position="289"/>
        <end position="307"/>
    </location>
</feature>
<dbReference type="Pfam" id="PF07690">
    <property type="entry name" value="MFS_1"/>
    <property type="match status" value="1"/>
</dbReference>
<organism evidence="7 8">
    <name type="scientific">Janibacter cremeus</name>
    <dbReference type="NCBI Taxonomy" id="1285192"/>
    <lineage>
        <taxon>Bacteria</taxon>
        <taxon>Bacillati</taxon>
        <taxon>Actinomycetota</taxon>
        <taxon>Actinomycetes</taxon>
        <taxon>Micrococcales</taxon>
        <taxon>Intrasporangiaceae</taxon>
        <taxon>Janibacter</taxon>
    </lineage>
</organism>
<feature type="transmembrane region" description="Helical" evidence="5">
    <location>
        <begin position="313"/>
        <end position="330"/>
    </location>
</feature>
<keyword evidence="2 5" id="KW-0812">Transmembrane</keyword>
<evidence type="ECO:0000256" key="5">
    <source>
        <dbReference type="SAM" id="Phobius"/>
    </source>
</evidence>
<dbReference type="RefSeq" id="WP_221935310.1">
    <property type="nucleotide sequence ID" value="NZ_JACCAE010000001.1"/>
</dbReference>
<protein>
    <submittedName>
        <fullName evidence="7">MFS family permease</fullName>
    </submittedName>
</protein>
<dbReference type="InterPro" id="IPR011701">
    <property type="entry name" value="MFS"/>
</dbReference>
<dbReference type="InterPro" id="IPR018043">
    <property type="entry name" value="Na/Gal_symport_CS"/>
</dbReference>
<feature type="transmembrane region" description="Helical" evidence="5">
    <location>
        <begin position="112"/>
        <end position="128"/>
    </location>
</feature>
<feature type="transmembrane region" description="Helical" evidence="5">
    <location>
        <begin position="220"/>
        <end position="245"/>
    </location>
</feature>
<evidence type="ECO:0000256" key="3">
    <source>
        <dbReference type="ARBA" id="ARBA00022989"/>
    </source>
</evidence>
<feature type="transmembrane region" description="Helical" evidence="5">
    <location>
        <begin position="257"/>
        <end position="277"/>
    </location>
</feature>
<dbReference type="InterPro" id="IPR020846">
    <property type="entry name" value="MFS_dom"/>
</dbReference>
<accession>A0A852VPE6</accession>
<dbReference type="Proteomes" id="UP000554054">
    <property type="component" value="Unassembled WGS sequence"/>
</dbReference>
<evidence type="ECO:0000256" key="4">
    <source>
        <dbReference type="ARBA" id="ARBA00023136"/>
    </source>
</evidence>
<dbReference type="EMBL" id="JACCAE010000001">
    <property type="protein sequence ID" value="NYF98842.1"/>
    <property type="molecule type" value="Genomic_DNA"/>
</dbReference>
<dbReference type="GO" id="GO:0006814">
    <property type="term" value="P:sodium ion transport"/>
    <property type="evidence" value="ECO:0007669"/>
    <property type="project" value="InterPro"/>
</dbReference>
<feature type="transmembrane region" description="Helical" evidence="5">
    <location>
        <begin position="55"/>
        <end position="77"/>
    </location>
</feature>
<comment type="subcellular location">
    <subcellularLocation>
        <location evidence="1">Cell membrane</location>
        <topology evidence="1">Multi-pass membrane protein</topology>
    </subcellularLocation>
</comment>
<dbReference type="AlphaFoldDB" id="A0A852VPE6"/>
<proteinExistence type="predicted"/>
<evidence type="ECO:0000256" key="1">
    <source>
        <dbReference type="ARBA" id="ARBA00004651"/>
    </source>
</evidence>
<feature type="domain" description="Major facilitator superfamily (MFS) profile" evidence="6">
    <location>
        <begin position="219"/>
        <end position="402"/>
    </location>
</feature>
<dbReference type="SUPFAM" id="SSF103473">
    <property type="entry name" value="MFS general substrate transporter"/>
    <property type="match status" value="1"/>
</dbReference>
<sequence>MTTAVETNQRAPVSRGWVAGYGLMYFGQHLSWAAPVQILLAVQVLELYPQDKERMLALLMAAGGLAAVIAGPVAGHLADATRTRLGRRLPWMIGGSLVAAGMLAVAGLTQDYVALLIVWVVFQVALAASQTSAQSIPPDRVPQHQYGRVSGVMGLTYTAAVVVGSALGAALPTRAAYLAVGAVMLVSLVPFAFTYREPEAPRVERRAGFALPRLDEARDFWWVFLARLLVTLAQSIALFYLLYFLRDQVHYSDPETGVLILSAIYAVFVIISAIWSGRASDRSGKRRRFVSLSSFGVAIACLVMAVATDFTVVMAAAGLLGVSWGVFQAIDQALINHVLPSADDRAAHIGIVNLAVHIPNTAAPALAALLVMYAGGYFGLYSVAAALTMVGGLVVWKVRGVP</sequence>
<feature type="transmembrane region" description="Helical" evidence="5">
    <location>
        <begin position="378"/>
        <end position="396"/>
    </location>
</feature>
<keyword evidence="3 5" id="KW-1133">Transmembrane helix</keyword>